<sequence>MRRREHASNGESPCVQDWKAKAETYFPCLFRGILKNSGRSFLRGETFHIRASSKESFFFCFFSQTRFQKLIEQDGVVLSLVRRSTFKVKQGDHHLLIKHLRTRTSGHLAEKTDVGPTTKGLQPLTRRIDSISGRISLPLQGMAMICVGRSITEGRLTAMGSKQKQRPISYDVA</sequence>
<dbReference type="EMBL" id="CM035421">
    <property type="protein sequence ID" value="KAH7387033.1"/>
    <property type="molecule type" value="Genomic_DNA"/>
</dbReference>
<accession>A0A8T2SZ33</accession>
<comment type="caution">
    <text evidence="1">The sequence shown here is derived from an EMBL/GenBank/DDBJ whole genome shotgun (WGS) entry which is preliminary data.</text>
</comment>
<evidence type="ECO:0000313" key="1">
    <source>
        <dbReference type="EMBL" id="KAH7387033.1"/>
    </source>
</evidence>
<keyword evidence="2" id="KW-1185">Reference proteome</keyword>
<organism evidence="1 2">
    <name type="scientific">Ceratopteris richardii</name>
    <name type="common">Triangle waterfern</name>
    <dbReference type="NCBI Taxonomy" id="49495"/>
    <lineage>
        <taxon>Eukaryota</taxon>
        <taxon>Viridiplantae</taxon>
        <taxon>Streptophyta</taxon>
        <taxon>Embryophyta</taxon>
        <taxon>Tracheophyta</taxon>
        <taxon>Polypodiopsida</taxon>
        <taxon>Polypodiidae</taxon>
        <taxon>Polypodiales</taxon>
        <taxon>Pteridineae</taxon>
        <taxon>Pteridaceae</taxon>
        <taxon>Parkerioideae</taxon>
        <taxon>Ceratopteris</taxon>
    </lineage>
</organism>
<evidence type="ECO:0000313" key="2">
    <source>
        <dbReference type="Proteomes" id="UP000825935"/>
    </source>
</evidence>
<reference evidence="1" key="1">
    <citation type="submission" date="2021-08" db="EMBL/GenBank/DDBJ databases">
        <title>WGS assembly of Ceratopteris richardii.</title>
        <authorList>
            <person name="Marchant D.B."/>
            <person name="Chen G."/>
            <person name="Jenkins J."/>
            <person name="Shu S."/>
            <person name="Leebens-Mack J."/>
            <person name="Grimwood J."/>
            <person name="Schmutz J."/>
            <person name="Soltis P."/>
            <person name="Soltis D."/>
            <person name="Chen Z.-H."/>
        </authorList>
    </citation>
    <scope>NUCLEOTIDE SEQUENCE</scope>
    <source>
        <strain evidence="1">Whitten #5841</strain>
        <tissue evidence="1">Leaf</tissue>
    </source>
</reference>
<dbReference type="Proteomes" id="UP000825935">
    <property type="component" value="Chromosome 16"/>
</dbReference>
<protein>
    <submittedName>
        <fullName evidence="1">Uncharacterized protein</fullName>
    </submittedName>
</protein>
<dbReference type="AlphaFoldDB" id="A0A8T2SZ33"/>
<proteinExistence type="predicted"/>
<name>A0A8T2SZ33_CERRI</name>
<gene>
    <name evidence="1" type="ORF">KP509_16G001400</name>
</gene>